<comment type="similarity">
    <text evidence="8">Belongs to the TsuA/YedE (TC 9.B.102) family.</text>
</comment>
<dbReference type="OrthoDB" id="9814020at2"/>
<evidence type="ECO:0000256" key="5">
    <source>
        <dbReference type="ARBA" id="ARBA00022692"/>
    </source>
</evidence>
<dbReference type="AlphaFoldDB" id="A0A2S5TI28"/>
<keyword evidence="4" id="KW-0997">Cell inner membrane</keyword>
<dbReference type="PANTHER" id="PTHR30574:SF1">
    <property type="entry name" value="SULPHUR TRANSPORT DOMAIN-CONTAINING PROTEIN"/>
    <property type="match status" value="1"/>
</dbReference>
<evidence type="ECO:0000256" key="2">
    <source>
        <dbReference type="ARBA" id="ARBA00022448"/>
    </source>
</evidence>
<feature type="transmembrane region" description="Helical" evidence="9">
    <location>
        <begin position="113"/>
        <end position="134"/>
    </location>
</feature>
<feature type="transmembrane region" description="Helical" evidence="9">
    <location>
        <begin position="74"/>
        <end position="92"/>
    </location>
</feature>
<dbReference type="RefSeq" id="WP_104229778.1">
    <property type="nucleotide sequence ID" value="NZ_PSNW01000003.1"/>
</dbReference>
<feature type="transmembrane region" description="Helical" evidence="9">
    <location>
        <begin position="45"/>
        <end position="68"/>
    </location>
</feature>
<protein>
    <recommendedName>
        <fullName evidence="12">Sulphur transport domain-containing protein</fullName>
    </recommendedName>
</protein>
<dbReference type="PANTHER" id="PTHR30574">
    <property type="entry name" value="INNER MEMBRANE PROTEIN YEDE"/>
    <property type="match status" value="1"/>
</dbReference>
<keyword evidence="7 9" id="KW-0472">Membrane</keyword>
<evidence type="ECO:0000256" key="9">
    <source>
        <dbReference type="SAM" id="Phobius"/>
    </source>
</evidence>
<dbReference type="Proteomes" id="UP000238220">
    <property type="component" value="Unassembled WGS sequence"/>
</dbReference>
<reference evidence="10 11" key="1">
    <citation type="submission" date="2018-02" db="EMBL/GenBank/DDBJ databases">
        <title>Genome sequencing of Solimonas sp. HR-BB.</title>
        <authorList>
            <person name="Lee Y."/>
            <person name="Jeon C.O."/>
        </authorList>
    </citation>
    <scope>NUCLEOTIDE SEQUENCE [LARGE SCALE GENOMIC DNA]</scope>
    <source>
        <strain evidence="10 11">HR-BB</strain>
    </source>
</reference>
<evidence type="ECO:0000256" key="1">
    <source>
        <dbReference type="ARBA" id="ARBA00004429"/>
    </source>
</evidence>
<evidence type="ECO:0000256" key="4">
    <source>
        <dbReference type="ARBA" id="ARBA00022519"/>
    </source>
</evidence>
<evidence type="ECO:0000313" key="10">
    <source>
        <dbReference type="EMBL" id="PPE74621.1"/>
    </source>
</evidence>
<keyword evidence="5 9" id="KW-0812">Transmembrane</keyword>
<comment type="subcellular location">
    <subcellularLocation>
        <location evidence="1">Cell inner membrane</location>
        <topology evidence="1">Multi-pass membrane protein</topology>
    </subcellularLocation>
</comment>
<dbReference type="EMBL" id="PSNW01000003">
    <property type="protein sequence ID" value="PPE74621.1"/>
    <property type="molecule type" value="Genomic_DNA"/>
</dbReference>
<evidence type="ECO:0000256" key="3">
    <source>
        <dbReference type="ARBA" id="ARBA00022475"/>
    </source>
</evidence>
<gene>
    <name evidence="10" type="ORF">C3942_07615</name>
</gene>
<feature type="transmembrane region" description="Helical" evidence="9">
    <location>
        <begin position="6"/>
        <end position="33"/>
    </location>
</feature>
<evidence type="ECO:0000256" key="8">
    <source>
        <dbReference type="ARBA" id="ARBA00035655"/>
    </source>
</evidence>
<evidence type="ECO:0000256" key="6">
    <source>
        <dbReference type="ARBA" id="ARBA00022989"/>
    </source>
</evidence>
<accession>A0A2S5TI28</accession>
<keyword evidence="2" id="KW-0813">Transport</keyword>
<evidence type="ECO:0000313" key="11">
    <source>
        <dbReference type="Proteomes" id="UP000238220"/>
    </source>
</evidence>
<sequence>MTQAILGGMLIGLSAVLLYAGLGRIAGISGIAFGMLEPAARHWRLPFLAGLVGGGWLAVSAGVALTPWTIPQAGGAGLLALAGLLVGAGTALGNGCTSGHGICGLARLSPRSLAAVATFMLAGMAAATLLRGALS</sequence>
<name>A0A2S5TI28_9GAMM</name>
<keyword evidence="6 9" id="KW-1133">Transmembrane helix</keyword>
<evidence type="ECO:0008006" key="12">
    <source>
        <dbReference type="Google" id="ProtNLM"/>
    </source>
</evidence>
<keyword evidence="11" id="KW-1185">Reference proteome</keyword>
<proteinExistence type="inferred from homology"/>
<dbReference type="InterPro" id="IPR007272">
    <property type="entry name" value="Sulf_transp_TsuA/YedE"/>
</dbReference>
<dbReference type="GO" id="GO:0005886">
    <property type="term" value="C:plasma membrane"/>
    <property type="evidence" value="ECO:0007669"/>
    <property type="project" value="UniProtKB-SubCell"/>
</dbReference>
<keyword evidence="3" id="KW-1003">Cell membrane</keyword>
<evidence type="ECO:0000256" key="7">
    <source>
        <dbReference type="ARBA" id="ARBA00023136"/>
    </source>
</evidence>
<organism evidence="10 11">
    <name type="scientific">Solimonas fluminis</name>
    <dbReference type="NCBI Taxonomy" id="2086571"/>
    <lineage>
        <taxon>Bacteria</taxon>
        <taxon>Pseudomonadati</taxon>
        <taxon>Pseudomonadota</taxon>
        <taxon>Gammaproteobacteria</taxon>
        <taxon>Nevskiales</taxon>
        <taxon>Nevskiaceae</taxon>
        <taxon>Solimonas</taxon>
    </lineage>
</organism>
<comment type="caution">
    <text evidence="10">The sequence shown here is derived from an EMBL/GenBank/DDBJ whole genome shotgun (WGS) entry which is preliminary data.</text>
</comment>